<evidence type="ECO:0008006" key="12">
    <source>
        <dbReference type="Google" id="ProtNLM"/>
    </source>
</evidence>
<protein>
    <recommendedName>
        <fullName evidence="12">Cytochrome P450 monooxygenase pc-3</fullName>
    </recommendedName>
</protein>
<dbReference type="Pfam" id="PF00067">
    <property type="entry name" value="p450"/>
    <property type="match status" value="1"/>
</dbReference>
<evidence type="ECO:0000256" key="8">
    <source>
        <dbReference type="PIRSR" id="PIRSR602401-1"/>
    </source>
</evidence>
<dbReference type="GO" id="GO:0020037">
    <property type="term" value="F:heme binding"/>
    <property type="evidence" value="ECO:0007669"/>
    <property type="project" value="InterPro"/>
</dbReference>
<dbReference type="GO" id="GO:0004497">
    <property type="term" value="F:monooxygenase activity"/>
    <property type="evidence" value="ECO:0007669"/>
    <property type="project" value="UniProtKB-KW"/>
</dbReference>
<reference evidence="11" key="2">
    <citation type="submission" date="2015-01" db="EMBL/GenBank/DDBJ databases">
        <title>Evolutionary Origins and Diversification of the Mycorrhizal Mutualists.</title>
        <authorList>
            <consortium name="DOE Joint Genome Institute"/>
            <consortium name="Mycorrhizal Genomics Consortium"/>
            <person name="Kohler A."/>
            <person name="Kuo A."/>
            <person name="Nagy L.G."/>
            <person name="Floudas D."/>
            <person name="Copeland A."/>
            <person name="Barry K.W."/>
            <person name="Cichocki N."/>
            <person name="Veneault-Fourrey C."/>
            <person name="LaButti K."/>
            <person name="Lindquist E.A."/>
            <person name="Lipzen A."/>
            <person name="Lundell T."/>
            <person name="Morin E."/>
            <person name="Murat C."/>
            <person name="Riley R."/>
            <person name="Ohm R."/>
            <person name="Sun H."/>
            <person name="Tunlid A."/>
            <person name="Henrissat B."/>
            <person name="Grigoriev I.V."/>
            <person name="Hibbett D.S."/>
            <person name="Martin F."/>
        </authorList>
    </citation>
    <scope>NUCLEOTIDE SEQUENCE [LARGE SCALE GENOMIC DNA]</scope>
    <source>
        <strain evidence="11">F 1598</strain>
    </source>
</reference>
<keyword evidence="11" id="KW-1185">Reference proteome</keyword>
<dbReference type="InterPro" id="IPR002401">
    <property type="entry name" value="Cyt_P450_E_grp-I"/>
</dbReference>
<dbReference type="GO" id="GO:0016705">
    <property type="term" value="F:oxidoreductase activity, acting on paired donors, with incorporation or reduction of molecular oxygen"/>
    <property type="evidence" value="ECO:0007669"/>
    <property type="project" value="InterPro"/>
</dbReference>
<accession>A0A0C3FC28</accession>
<dbReference type="OrthoDB" id="1470350at2759"/>
<keyword evidence="3 8" id="KW-0349">Heme</keyword>
<dbReference type="AlphaFoldDB" id="A0A0C3FC28"/>
<dbReference type="PRINTS" id="PR00463">
    <property type="entry name" value="EP450I"/>
</dbReference>
<dbReference type="CDD" id="cd11063">
    <property type="entry name" value="CYP52"/>
    <property type="match status" value="1"/>
</dbReference>
<dbReference type="SUPFAM" id="SSF48264">
    <property type="entry name" value="Cytochrome P450"/>
    <property type="match status" value="1"/>
</dbReference>
<dbReference type="InterPro" id="IPR036396">
    <property type="entry name" value="Cyt_P450_sf"/>
</dbReference>
<evidence type="ECO:0000256" key="1">
    <source>
        <dbReference type="ARBA" id="ARBA00001971"/>
    </source>
</evidence>
<evidence type="ECO:0000256" key="4">
    <source>
        <dbReference type="ARBA" id="ARBA00022723"/>
    </source>
</evidence>
<gene>
    <name evidence="10" type="ORF">PILCRDRAFT_825474</name>
</gene>
<dbReference type="InterPro" id="IPR017972">
    <property type="entry name" value="Cyt_P450_CS"/>
</dbReference>
<dbReference type="PANTHER" id="PTHR24287">
    <property type="entry name" value="P450, PUTATIVE (EUROFUNG)-RELATED"/>
    <property type="match status" value="1"/>
</dbReference>
<evidence type="ECO:0000256" key="6">
    <source>
        <dbReference type="ARBA" id="ARBA00023004"/>
    </source>
</evidence>
<dbReference type="PANTHER" id="PTHR24287:SF1">
    <property type="entry name" value="P450, PUTATIVE (EUROFUNG)-RELATED"/>
    <property type="match status" value="1"/>
</dbReference>
<dbReference type="InterPro" id="IPR047146">
    <property type="entry name" value="Cyt_P450_E_CYP52_fungi"/>
</dbReference>
<evidence type="ECO:0000313" key="10">
    <source>
        <dbReference type="EMBL" id="KIM77311.1"/>
    </source>
</evidence>
<dbReference type="InParanoid" id="A0A0C3FC28"/>
<dbReference type="EMBL" id="KN833026">
    <property type="protein sequence ID" value="KIM77311.1"/>
    <property type="molecule type" value="Genomic_DNA"/>
</dbReference>
<name>A0A0C3FC28_PILCF</name>
<dbReference type="PROSITE" id="PS00086">
    <property type="entry name" value="CYTOCHROME_P450"/>
    <property type="match status" value="1"/>
</dbReference>
<reference evidence="10 11" key="1">
    <citation type="submission" date="2014-04" db="EMBL/GenBank/DDBJ databases">
        <authorList>
            <consortium name="DOE Joint Genome Institute"/>
            <person name="Kuo A."/>
            <person name="Tarkka M."/>
            <person name="Buscot F."/>
            <person name="Kohler A."/>
            <person name="Nagy L.G."/>
            <person name="Floudas D."/>
            <person name="Copeland A."/>
            <person name="Barry K.W."/>
            <person name="Cichocki N."/>
            <person name="Veneault-Fourrey C."/>
            <person name="LaButti K."/>
            <person name="Lindquist E.A."/>
            <person name="Lipzen A."/>
            <person name="Lundell T."/>
            <person name="Morin E."/>
            <person name="Murat C."/>
            <person name="Sun H."/>
            <person name="Tunlid A."/>
            <person name="Henrissat B."/>
            <person name="Grigoriev I.V."/>
            <person name="Hibbett D.S."/>
            <person name="Martin F."/>
            <person name="Nordberg H.P."/>
            <person name="Cantor M.N."/>
            <person name="Hua S.X."/>
        </authorList>
    </citation>
    <scope>NUCLEOTIDE SEQUENCE [LARGE SCALE GENOMIC DNA]</scope>
    <source>
        <strain evidence="10 11">F 1598</strain>
    </source>
</reference>
<dbReference type="STRING" id="765440.A0A0C3FC28"/>
<evidence type="ECO:0000256" key="2">
    <source>
        <dbReference type="ARBA" id="ARBA00010617"/>
    </source>
</evidence>
<dbReference type="InterPro" id="IPR001128">
    <property type="entry name" value="Cyt_P450"/>
</dbReference>
<proteinExistence type="inferred from homology"/>
<comment type="cofactor">
    <cofactor evidence="1 8">
        <name>heme</name>
        <dbReference type="ChEBI" id="CHEBI:30413"/>
    </cofactor>
</comment>
<evidence type="ECO:0000256" key="7">
    <source>
        <dbReference type="ARBA" id="ARBA00023033"/>
    </source>
</evidence>
<keyword evidence="5 9" id="KW-0560">Oxidoreductase</keyword>
<evidence type="ECO:0000313" key="11">
    <source>
        <dbReference type="Proteomes" id="UP000054166"/>
    </source>
</evidence>
<organism evidence="10 11">
    <name type="scientific">Piloderma croceum (strain F 1598)</name>
    <dbReference type="NCBI Taxonomy" id="765440"/>
    <lineage>
        <taxon>Eukaryota</taxon>
        <taxon>Fungi</taxon>
        <taxon>Dikarya</taxon>
        <taxon>Basidiomycota</taxon>
        <taxon>Agaricomycotina</taxon>
        <taxon>Agaricomycetes</taxon>
        <taxon>Agaricomycetidae</taxon>
        <taxon>Atheliales</taxon>
        <taxon>Atheliaceae</taxon>
        <taxon>Piloderma</taxon>
    </lineage>
</organism>
<evidence type="ECO:0000256" key="5">
    <source>
        <dbReference type="ARBA" id="ARBA00023002"/>
    </source>
</evidence>
<comment type="similarity">
    <text evidence="2 9">Belongs to the cytochrome P450 family.</text>
</comment>
<evidence type="ECO:0000256" key="3">
    <source>
        <dbReference type="ARBA" id="ARBA00022617"/>
    </source>
</evidence>
<dbReference type="GO" id="GO:0005506">
    <property type="term" value="F:iron ion binding"/>
    <property type="evidence" value="ECO:0007669"/>
    <property type="project" value="InterPro"/>
</dbReference>
<dbReference type="Gene3D" id="1.10.630.10">
    <property type="entry name" value="Cytochrome P450"/>
    <property type="match status" value="1"/>
</dbReference>
<dbReference type="Proteomes" id="UP000054166">
    <property type="component" value="Unassembled WGS sequence"/>
</dbReference>
<dbReference type="PRINTS" id="PR00385">
    <property type="entry name" value="P450"/>
</dbReference>
<dbReference type="HOGENOM" id="CLU_001570_27_0_1"/>
<feature type="binding site" description="axial binding residue" evidence="8">
    <location>
        <position position="504"/>
    </location>
    <ligand>
        <name>heme</name>
        <dbReference type="ChEBI" id="CHEBI:30413"/>
    </ligand>
    <ligandPart>
        <name>Fe</name>
        <dbReference type="ChEBI" id="CHEBI:18248"/>
    </ligandPart>
</feature>
<keyword evidence="7 9" id="KW-0503">Monooxygenase</keyword>
<sequence>MALTPGLQMLLRNLPKLTIPPLLVYVLSHFLVDLSPVETIFAYILSIPCSQLILSKWHSWALRREMTRLGAQEMPKWEGKWPGSIDLLIELYGHWMNGYPCDGIDDATDALGLTFKTKIVGFDQVWTIDPRHVKSILATDFDGYAKGERLTNAMSTVLGNGIFNTDGDIWKFHRGITRPYFHRDRISDFALFAKHGDNAISQIKARMHEGLPVDFQDVMSRFTLDTATAFLLGFCVDSLSAGLPYPTSETNGSHVRHHSDAFARAFASAQHKMSARSWTGPSWQLFEMFGDATKSDNEIVDEFIGPILKDALAKKQKNEKSNIKLNPEEDTMLNSLLSQTDDYKLLRDETVNILIAGRDTTASLLTSAIYCLSQHPEVAEKLRKEIINKVGLARSPTYEDIKDMKYTRSVLNETLRLFPPVPFNVRETTRPTTWPPNNPGEKPYYLPSNSPICYSVWLMHRNKDFWGPDALEFDPDRFIDERLHKYVVPNPFIFLPFNAGPRLCLGQQFAYNEASFMLIRLFQTFDSVSLAREAQPAWSRPPAAWKEAAHDGKRKAKEEFWPKTHLTLYAHGGLWVTMKEAGSSEA</sequence>
<keyword evidence="4 8" id="KW-0479">Metal-binding</keyword>
<keyword evidence="6 8" id="KW-0408">Iron</keyword>
<evidence type="ECO:0000256" key="9">
    <source>
        <dbReference type="RuleBase" id="RU000461"/>
    </source>
</evidence>